<sequence>MGRMNPLQIRLLSLAAFAAFCATAAWWTLEIATTRAAPVQAAAAQAPVSLDQAGTLFGGKLEHNVAQDIHLFGILALSRGAAAIVSVGGEPARAISLGGPIGQDSKLAEVRARSIVIDRHGVHSEIFLPANASGPTIYVR</sequence>
<dbReference type="AlphaFoldDB" id="A0A2S4M4S7"/>
<organism evidence="2 3">
    <name type="scientific">Paraburkholderia eburnea</name>
    <dbReference type="NCBI Taxonomy" id="1189126"/>
    <lineage>
        <taxon>Bacteria</taxon>
        <taxon>Pseudomonadati</taxon>
        <taxon>Pseudomonadota</taxon>
        <taxon>Betaproteobacteria</taxon>
        <taxon>Burkholderiales</taxon>
        <taxon>Burkholderiaceae</taxon>
        <taxon>Paraburkholderia</taxon>
    </lineage>
</organism>
<evidence type="ECO:0000313" key="3">
    <source>
        <dbReference type="Proteomes" id="UP000237381"/>
    </source>
</evidence>
<dbReference type="Proteomes" id="UP000237381">
    <property type="component" value="Unassembled WGS sequence"/>
</dbReference>
<keyword evidence="1" id="KW-0732">Signal</keyword>
<name>A0A2S4M4S7_9BURK</name>
<reference evidence="2 3" key="1">
    <citation type="submission" date="2018-01" db="EMBL/GenBank/DDBJ databases">
        <title>Genomic Encyclopedia of Type Strains, Phase III (KMG-III): the genomes of soil and plant-associated and newly described type strains.</title>
        <authorList>
            <person name="Whitman W."/>
        </authorList>
    </citation>
    <scope>NUCLEOTIDE SEQUENCE [LARGE SCALE GENOMIC DNA]</scope>
    <source>
        <strain evidence="2 3">JCM 18070</strain>
    </source>
</reference>
<gene>
    <name evidence="2" type="ORF">B0G62_11032</name>
</gene>
<accession>A0A2S4M4S7</accession>
<proteinExistence type="predicted"/>
<evidence type="ECO:0000256" key="1">
    <source>
        <dbReference type="SAM" id="SignalP"/>
    </source>
</evidence>
<keyword evidence="3" id="KW-1185">Reference proteome</keyword>
<feature type="signal peptide" evidence="1">
    <location>
        <begin position="1"/>
        <end position="24"/>
    </location>
</feature>
<evidence type="ECO:0000313" key="2">
    <source>
        <dbReference type="EMBL" id="POR49726.1"/>
    </source>
</evidence>
<dbReference type="EMBL" id="PQGA01000010">
    <property type="protein sequence ID" value="POR49726.1"/>
    <property type="molecule type" value="Genomic_DNA"/>
</dbReference>
<comment type="caution">
    <text evidence="2">The sequence shown here is derived from an EMBL/GenBank/DDBJ whole genome shotgun (WGS) entry which is preliminary data.</text>
</comment>
<feature type="chain" id="PRO_5015776380" evidence="1">
    <location>
        <begin position="25"/>
        <end position="140"/>
    </location>
</feature>
<protein>
    <submittedName>
        <fullName evidence="2">General secretion pathway protein C</fullName>
    </submittedName>
</protein>